<name>A0ABW7N7R5_9BACT</name>
<proteinExistence type="predicted"/>
<sequence length="1353" mass="153851">MSRNNVKKNIVFRRRIFLVLGLLSVFLLLHYFLFTYGSAISGEILKKLVLEQSQDTYELGYDEVDISLVNKRLDITNLTLLPNTEKTPDSLSHLYEVRVPHLSITLTSIMGIYTRKELLFKNIAITNPAIKMIRINPGKKRETFSMETGDLYQLINSYLLKFSIDSLGVKSASVHYQPLMKDQFGILLKDIDFQVQSLMIDSTRSKNFLFTENINLILTNQHFKLADSLHYIAFDEFSLSTRSQDILFKNLRLKERADRPDAEIRGLNHYNIEFPELNFRGLNFPKAYQDNELFLDSVRIVKPTISIRKTGFSASGNDITNLVYSIFNKIEIGKLYIDDAVTSITMDIDNSNHAIRSGNSTLVIDEFILDSTNVFGQNHAFFSSLEMISRDHSFLMPDSSHFISFKDLFVSTRDSTLRIDGISITPLKDQKDLPYWLDANIPTIGLAGLDFNRISTQGVLILRSAKIESPEIRLNINPAIQKDQKSQLGTFIKRLIATSFEIPQASVHLTRGDQSLDVDDLSINLSGINIIPESVRDLHLLDYLRIDRLQSGRLLFSHEDFVLSVAKSEISENRKNINLSGVYFKPTTSAYPLKVSAAALTGFDLFAFTEKKEIIFKTLNLTRPQIELDVAATQKDSDFSLLQRLAFRRFSVTDGTLKVHNGPNEISHAHGVTGNLNKYKFDSLTGGYSFEIGLSIDSADHLFAGWNHRLQGTKLKLSQSGTILDADFLKLNPIGSTQETSQHRIEGHQLHLEGIDFQKLINEKQLHFSKGTLNDSDLNLKISALSHSEQPLSDDLLKFESFLFTNGKLQLTLPDGQLTLSAPQFDLLIEDLSLNAENQPLFARNYAFSSQNAIVSIPQLEDDIRMNAVFFQTETGYFRSSDLHLNQPHSFTAFIPDLKLTGFDINEFIQKKTINMDTFSMSSPTLTLGKIANENDSKLPDTRVRFTSISDGSFALQHPKISHQDSLHLRHFSVTVDRLDYAPSRAINISSDLFESIAFSGESFEYTLPDSLFRIKIKNYSYDHNLKKIDLRNLRYEPIFNRGEFQNKIDYQQDWFNGTLTRMELLGFEMDSLLFKEKLQVSVINVAGLDLDTHRDKRLPREEGLYKALPQTSMRSIPMSVMIDTINIASSYVSHSEFSENGELPGIIFFRDISGSLTNFTNDPARISNRKFMIFKTKGTLMNSGDFLFQVKFDLASELDLYTASGRVGNMDLTEMNRFLENTAFVQIRDGMSKSLTFSFEGNEDNAVGEMRFYYDNLKLSVLNHETLQTKGLGVSMKSFFANTFVVNTRNPHFLFVREGDIFHERDQSKSIFNYWGKAMLSGVVSSIGATNNKKEIRQKNEEILEKLEKSTN</sequence>
<dbReference type="Proteomes" id="UP001610063">
    <property type="component" value="Unassembled WGS sequence"/>
</dbReference>
<gene>
    <name evidence="1" type="ORF">ACHKAR_04905</name>
</gene>
<protein>
    <recommendedName>
        <fullName evidence="3">AsmA-like C-terminal domain-containing protein</fullName>
    </recommendedName>
</protein>
<accession>A0ABW7N7R5</accession>
<dbReference type="RefSeq" id="WP_395416412.1">
    <property type="nucleotide sequence ID" value="NZ_JBIPKE010000013.1"/>
</dbReference>
<comment type="caution">
    <text evidence="1">The sequence shown here is derived from an EMBL/GenBank/DDBJ whole genome shotgun (WGS) entry which is preliminary data.</text>
</comment>
<keyword evidence="2" id="KW-1185">Reference proteome</keyword>
<dbReference type="EMBL" id="JBIPKE010000013">
    <property type="protein sequence ID" value="MFH6982764.1"/>
    <property type="molecule type" value="Genomic_DNA"/>
</dbReference>
<evidence type="ECO:0000313" key="1">
    <source>
        <dbReference type="EMBL" id="MFH6982764.1"/>
    </source>
</evidence>
<evidence type="ECO:0000313" key="2">
    <source>
        <dbReference type="Proteomes" id="UP001610063"/>
    </source>
</evidence>
<organism evidence="1 2">
    <name type="scientific">Marinoscillum luteum</name>
    <dbReference type="NCBI Taxonomy" id="861051"/>
    <lineage>
        <taxon>Bacteria</taxon>
        <taxon>Pseudomonadati</taxon>
        <taxon>Bacteroidota</taxon>
        <taxon>Cytophagia</taxon>
        <taxon>Cytophagales</taxon>
        <taxon>Reichenbachiellaceae</taxon>
        <taxon>Marinoscillum</taxon>
    </lineage>
</organism>
<reference evidence="1 2" key="1">
    <citation type="journal article" date="2013" name="Int. J. Syst. Evol. Microbiol.">
        <title>Marinoscillum luteum sp. nov., isolated from marine sediment.</title>
        <authorList>
            <person name="Cha I.T."/>
            <person name="Park S.J."/>
            <person name="Kim S.J."/>
            <person name="Kim J.G."/>
            <person name="Jung M.Y."/>
            <person name="Shin K.S."/>
            <person name="Kwon K.K."/>
            <person name="Yang S.H."/>
            <person name="Seo Y.S."/>
            <person name="Rhee S.K."/>
        </authorList>
    </citation>
    <scope>NUCLEOTIDE SEQUENCE [LARGE SCALE GENOMIC DNA]</scope>
    <source>
        <strain evidence="1 2">KCTC 23939</strain>
    </source>
</reference>
<evidence type="ECO:0008006" key="3">
    <source>
        <dbReference type="Google" id="ProtNLM"/>
    </source>
</evidence>